<feature type="region of interest" description="Disordered" evidence="1">
    <location>
        <begin position="97"/>
        <end position="133"/>
    </location>
</feature>
<gene>
    <name evidence="2" type="ORF">K0M31_002291</name>
</gene>
<organism evidence="2 3">
    <name type="scientific">Melipona bicolor</name>
    <dbReference type="NCBI Taxonomy" id="60889"/>
    <lineage>
        <taxon>Eukaryota</taxon>
        <taxon>Metazoa</taxon>
        <taxon>Ecdysozoa</taxon>
        <taxon>Arthropoda</taxon>
        <taxon>Hexapoda</taxon>
        <taxon>Insecta</taxon>
        <taxon>Pterygota</taxon>
        <taxon>Neoptera</taxon>
        <taxon>Endopterygota</taxon>
        <taxon>Hymenoptera</taxon>
        <taxon>Apocrita</taxon>
        <taxon>Aculeata</taxon>
        <taxon>Apoidea</taxon>
        <taxon>Anthophila</taxon>
        <taxon>Apidae</taxon>
        <taxon>Melipona</taxon>
    </lineage>
</organism>
<sequence>MRKIRHNHYTAQLLTGHGNIKSTLHRLKLSDTDLCRCGQKDTVEHIIYNCKEEQAERKKMVEEIATLGTPWPCTLAELSRTTTIVHLTRFAEMVLKKENSQGSKARKHVRKQERRDNTVEAAQAQSKDCECTR</sequence>
<proteinExistence type="predicted"/>
<dbReference type="AlphaFoldDB" id="A0AA40GHH3"/>
<protein>
    <submittedName>
        <fullName evidence="2">Uncharacterized protein</fullName>
    </submittedName>
</protein>
<dbReference type="Proteomes" id="UP001177670">
    <property type="component" value="Unassembled WGS sequence"/>
</dbReference>
<reference evidence="2" key="1">
    <citation type="submission" date="2021-10" db="EMBL/GenBank/DDBJ databases">
        <title>Melipona bicolor Genome sequencing and assembly.</title>
        <authorList>
            <person name="Araujo N.S."/>
            <person name="Arias M.C."/>
        </authorList>
    </citation>
    <scope>NUCLEOTIDE SEQUENCE</scope>
    <source>
        <strain evidence="2">USP_2M_L1-L4_2017</strain>
        <tissue evidence="2">Whole body</tissue>
    </source>
</reference>
<name>A0AA40GHH3_9HYME</name>
<accession>A0AA40GHH3</accession>
<comment type="caution">
    <text evidence="2">The sequence shown here is derived from an EMBL/GenBank/DDBJ whole genome shotgun (WGS) entry which is preliminary data.</text>
</comment>
<dbReference type="EMBL" id="JAHYIQ010000001">
    <property type="protein sequence ID" value="KAK1137797.1"/>
    <property type="molecule type" value="Genomic_DNA"/>
</dbReference>
<keyword evidence="3" id="KW-1185">Reference proteome</keyword>
<evidence type="ECO:0000313" key="3">
    <source>
        <dbReference type="Proteomes" id="UP001177670"/>
    </source>
</evidence>
<evidence type="ECO:0000313" key="2">
    <source>
        <dbReference type="EMBL" id="KAK1137797.1"/>
    </source>
</evidence>
<evidence type="ECO:0000256" key="1">
    <source>
        <dbReference type="SAM" id="MobiDB-lite"/>
    </source>
</evidence>